<evidence type="ECO:0000256" key="5">
    <source>
        <dbReference type="ARBA" id="ARBA00040404"/>
    </source>
</evidence>
<evidence type="ECO:0000256" key="6">
    <source>
        <dbReference type="PIRNR" id="PIRNR017632"/>
    </source>
</evidence>
<protein>
    <recommendedName>
        <fullName evidence="5">N-acylethanolamine-hydrolyzing acid amidase</fullName>
        <ecNumber evidence="4">3.5.1.60</ecNumber>
    </recommendedName>
</protein>
<evidence type="ECO:0000313" key="10">
    <source>
        <dbReference type="EMBL" id="GMR62190.1"/>
    </source>
</evidence>
<feature type="active site" description="Nucleophile" evidence="7">
    <location>
        <position position="121"/>
    </location>
</feature>
<feature type="signal peptide" evidence="8">
    <location>
        <begin position="1"/>
        <end position="17"/>
    </location>
</feature>
<dbReference type="PIRSF" id="PIRSF017632">
    <property type="entry name" value="Acid_ceramidase-like"/>
    <property type="match status" value="1"/>
</dbReference>
<feature type="domain" description="Acid ceramidase N-terminal" evidence="9">
    <location>
        <begin position="20"/>
        <end position="72"/>
    </location>
</feature>
<comment type="similarity">
    <text evidence="2 6">Belongs to the acid ceramidase family.</text>
</comment>
<evidence type="ECO:0000259" key="9">
    <source>
        <dbReference type="Pfam" id="PF15508"/>
    </source>
</evidence>
<gene>
    <name evidence="10" type="ORF">PMAYCL1PPCAC_32385</name>
</gene>
<dbReference type="Gene3D" id="3.60.60.10">
    <property type="entry name" value="Penicillin V Acylase, Chain A"/>
    <property type="match status" value="1"/>
</dbReference>
<proteinExistence type="inferred from homology"/>
<dbReference type="GO" id="GO:0006631">
    <property type="term" value="P:fatty acid metabolic process"/>
    <property type="evidence" value="ECO:0007669"/>
    <property type="project" value="InterPro"/>
</dbReference>
<comment type="pathway">
    <text evidence="1">Lipid metabolism; fatty acid metabolism.</text>
</comment>
<dbReference type="InterPro" id="IPR016699">
    <property type="entry name" value="Acid_ceramidase-like"/>
</dbReference>
<sequence length="379" mass="42457">MFTFGFFLLVASACIDADVTPARYRIQLDSPPSARWNQVVDDHLQYLPQLLEEVAQLVPSSDQSEVYKLAENLRNFLPEEYANELEGIANRTGLPMGEIVILNVIYDLTSYNTSRILFQGCTGILACDENGRILHGRNLDYMMQNLLRNITILVDFYRGEKLVYSGTTFAFYTGLLTGQRPGGFTVSLNQRYSGSFTENLLAAVVTKFQNPVSFLIRRTLDEESSFARAVDRLSSTHIIAPCYMIVGGMTEYEGAIISRDRWSAADVQTLNETNWFLVQTNFDHWNEENDDGRKPTAVELLSELDRSDLNATSIFEILSAPPVRNDLTIFSGVMSAAAPAVLFDTTMIAIVEIPTTNEVTTAGSSILFSFACVFYVIWR</sequence>
<evidence type="ECO:0000256" key="3">
    <source>
        <dbReference type="ARBA" id="ARBA00038527"/>
    </source>
</evidence>
<dbReference type="GO" id="GO:0047412">
    <property type="term" value="F:N-(long-chain-acyl)ethanolamine deacylase activity"/>
    <property type="evidence" value="ECO:0007669"/>
    <property type="project" value="UniProtKB-EC"/>
</dbReference>
<dbReference type="GO" id="GO:0017064">
    <property type="term" value="F:fatty acid amide hydrolase activity"/>
    <property type="evidence" value="ECO:0007669"/>
    <property type="project" value="InterPro"/>
</dbReference>
<name>A0AAN5IFB2_9BILA</name>
<evidence type="ECO:0000256" key="8">
    <source>
        <dbReference type="SAM" id="SignalP"/>
    </source>
</evidence>
<dbReference type="EC" id="3.5.1.60" evidence="4"/>
<accession>A0AAN5IFB2</accession>
<evidence type="ECO:0000256" key="2">
    <source>
        <dbReference type="ARBA" id="ARBA00005730"/>
    </source>
</evidence>
<comment type="caution">
    <text evidence="10">The sequence shown here is derived from an EMBL/GenBank/DDBJ whole genome shotgun (WGS) entry which is preliminary data.</text>
</comment>
<keyword evidence="6" id="KW-0378">Hydrolase</keyword>
<comment type="subunit">
    <text evidence="3">Heterodimer of an alpha and a beta subunit, produced by autocatalytic cleavage.</text>
</comment>
<dbReference type="AlphaFoldDB" id="A0AAN5IFB2"/>
<evidence type="ECO:0000256" key="4">
    <source>
        <dbReference type="ARBA" id="ARBA00039046"/>
    </source>
</evidence>
<evidence type="ECO:0000256" key="7">
    <source>
        <dbReference type="PIRSR" id="PIRSR017632-1"/>
    </source>
</evidence>
<dbReference type="EMBL" id="BTRK01000006">
    <property type="protein sequence ID" value="GMR62190.1"/>
    <property type="molecule type" value="Genomic_DNA"/>
</dbReference>
<evidence type="ECO:0000256" key="1">
    <source>
        <dbReference type="ARBA" id="ARBA00004872"/>
    </source>
</evidence>
<dbReference type="Proteomes" id="UP001328107">
    <property type="component" value="Unassembled WGS sequence"/>
</dbReference>
<dbReference type="PANTHER" id="PTHR28583:SF4">
    <property type="entry name" value="N-ACYLETHANOLAMINE-HYDROLYZING ACID AMIDASE"/>
    <property type="match status" value="1"/>
</dbReference>
<reference evidence="11" key="1">
    <citation type="submission" date="2022-10" db="EMBL/GenBank/DDBJ databases">
        <title>Genome assembly of Pristionchus species.</title>
        <authorList>
            <person name="Yoshida K."/>
            <person name="Sommer R.J."/>
        </authorList>
    </citation>
    <scope>NUCLEOTIDE SEQUENCE [LARGE SCALE GENOMIC DNA]</scope>
    <source>
        <strain evidence="11">RS5460</strain>
    </source>
</reference>
<dbReference type="GO" id="GO:0005764">
    <property type="term" value="C:lysosome"/>
    <property type="evidence" value="ECO:0007669"/>
    <property type="project" value="UniProtKB-UniRule"/>
</dbReference>
<organism evidence="10 11">
    <name type="scientific">Pristionchus mayeri</name>
    <dbReference type="NCBI Taxonomy" id="1317129"/>
    <lineage>
        <taxon>Eukaryota</taxon>
        <taxon>Metazoa</taxon>
        <taxon>Ecdysozoa</taxon>
        <taxon>Nematoda</taxon>
        <taxon>Chromadorea</taxon>
        <taxon>Rhabditida</taxon>
        <taxon>Rhabditina</taxon>
        <taxon>Diplogasteromorpha</taxon>
        <taxon>Diplogasteroidea</taxon>
        <taxon>Neodiplogasteridae</taxon>
        <taxon>Pristionchus</taxon>
    </lineage>
</organism>
<feature type="chain" id="PRO_5042853572" description="N-acylethanolamine-hydrolyzing acid amidase" evidence="8">
    <location>
        <begin position="18"/>
        <end position="379"/>
    </location>
</feature>
<keyword evidence="11" id="KW-1185">Reference proteome</keyword>
<keyword evidence="6" id="KW-0443">Lipid metabolism</keyword>
<dbReference type="InterPro" id="IPR029130">
    <property type="entry name" value="Acid_ceramidase_N"/>
</dbReference>
<dbReference type="Pfam" id="PF15508">
    <property type="entry name" value="NAAA-beta"/>
    <property type="match status" value="1"/>
</dbReference>
<keyword evidence="8" id="KW-0732">Signal</keyword>
<evidence type="ECO:0000313" key="11">
    <source>
        <dbReference type="Proteomes" id="UP001328107"/>
    </source>
</evidence>
<dbReference type="PANTHER" id="PTHR28583">
    <property type="entry name" value="ACID AMIDASE"/>
    <property type="match status" value="1"/>
</dbReference>